<feature type="region of interest" description="Disordered" evidence="1">
    <location>
        <begin position="86"/>
        <end position="125"/>
    </location>
</feature>
<reference evidence="2" key="1">
    <citation type="submission" date="2023-10" db="EMBL/GenBank/DDBJ databases">
        <authorList>
            <person name="Chen Y."/>
            <person name="Shah S."/>
            <person name="Dougan E. K."/>
            <person name="Thang M."/>
            <person name="Chan C."/>
        </authorList>
    </citation>
    <scope>NUCLEOTIDE SEQUENCE [LARGE SCALE GENOMIC DNA]</scope>
</reference>
<protein>
    <submittedName>
        <fullName evidence="2">Uncharacterized protein</fullName>
    </submittedName>
</protein>
<gene>
    <name evidence="2" type="ORF">PCOR1329_LOCUS14764</name>
</gene>
<accession>A0ABN9QTE2</accession>
<evidence type="ECO:0000313" key="2">
    <source>
        <dbReference type="EMBL" id="CAK0809531.1"/>
    </source>
</evidence>
<evidence type="ECO:0000256" key="1">
    <source>
        <dbReference type="SAM" id="MobiDB-lite"/>
    </source>
</evidence>
<evidence type="ECO:0000313" key="3">
    <source>
        <dbReference type="Proteomes" id="UP001189429"/>
    </source>
</evidence>
<feature type="compositionally biased region" description="Low complexity" evidence="1">
    <location>
        <begin position="100"/>
        <end position="118"/>
    </location>
</feature>
<name>A0ABN9QTE2_9DINO</name>
<dbReference type="EMBL" id="CAUYUJ010004440">
    <property type="protein sequence ID" value="CAK0809531.1"/>
    <property type="molecule type" value="Genomic_DNA"/>
</dbReference>
<comment type="caution">
    <text evidence="2">The sequence shown here is derived from an EMBL/GenBank/DDBJ whole genome shotgun (WGS) entry which is preliminary data.</text>
</comment>
<keyword evidence="3" id="KW-1185">Reference proteome</keyword>
<sequence>MPATHPAATQPWSTSNSSCTTWFSWAPRLMSDPGAERPSAPMAAAMLPLLQKSSADARPFMKTLLADSTSEGGLHVPARSSLLSGRRRRRFGRPVPLPPGWAGRPPGAAGTTGRSGRGPPDKAPSITALKFASTSLPKESVAASAVWSWASSFDSFTH</sequence>
<organism evidence="2 3">
    <name type="scientific">Prorocentrum cordatum</name>
    <dbReference type="NCBI Taxonomy" id="2364126"/>
    <lineage>
        <taxon>Eukaryota</taxon>
        <taxon>Sar</taxon>
        <taxon>Alveolata</taxon>
        <taxon>Dinophyceae</taxon>
        <taxon>Prorocentrales</taxon>
        <taxon>Prorocentraceae</taxon>
        <taxon>Prorocentrum</taxon>
    </lineage>
</organism>
<dbReference type="Proteomes" id="UP001189429">
    <property type="component" value="Unassembled WGS sequence"/>
</dbReference>
<proteinExistence type="predicted"/>